<accession>A0A9D2DLD1</accession>
<comment type="caution">
    <text evidence="4">The sequence shown here is derived from an EMBL/GenBank/DDBJ whole genome shotgun (WGS) entry which is preliminary data.</text>
</comment>
<evidence type="ECO:0000313" key="5">
    <source>
        <dbReference type="Proteomes" id="UP000824029"/>
    </source>
</evidence>
<keyword evidence="1 4" id="KW-0808">Transferase</keyword>
<dbReference type="PROSITE" id="PS51186">
    <property type="entry name" value="GNAT"/>
    <property type="match status" value="1"/>
</dbReference>
<dbReference type="Gene3D" id="3.40.630.30">
    <property type="match status" value="1"/>
</dbReference>
<protein>
    <submittedName>
        <fullName evidence="4">GNAT family N-acetyltransferase</fullName>
        <ecNumber evidence="4">2.3.1.-</ecNumber>
    </submittedName>
</protein>
<sequence>MASLGTVSDRTPELIEQLVSVWERSVRATHAFLSEEEVAEIKPFVPQALMGVETLVVAAKDGEPVGFMGVESGRLEMLFLDPAARGHGLGRRLLEHGIARLGVTELTVNEQNPQAVGFYEHLGFKTYRRTELGEEGRPYPLLYMRL</sequence>
<dbReference type="GO" id="GO:0016747">
    <property type="term" value="F:acyltransferase activity, transferring groups other than amino-acyl groups"/>
    <property type="evidence" value="ECO:0007669"/>
    <property type="project" value="InterPro"/>
</dbReference>
<evidence type="ECO:0000256" key="2">
    <source>
        <dbReference type="ARBA" id="ARBA00023315"/>
    </source>
</evidence>
<dbReference type="SUPFAM" id="SSF55729">
    <property type="entry name" value="Acyl-CoA N-acyltransferases (Nat)"/>
    <property type="match status" value="1"/>
</dbReference>
<feature type="domain" description="N-acetyltransferase" evidence="3">
    <location>
        <begin position="5"/>
        <end position="146"/>
    </location>
</feature>
<dbReference type="InterPro" id="IPR000182">
    <property type="entry name" value="GNAT_dom"/>
</dbReference>
<evidence type="ECO:0000256" key="1">
    <source>
        <dbReference type="ARBA" id="ARBA00022679"/>
    </source>
</evidence>
<keyword evidence="2 4" id="KW-0012">Acyltransferase</keyword>
<evidence type="ECO:0000259" key="3">
    <source>
        <dbReference type="PROSITE" id="PS51186"/>
    </source>
</evidence>
<proteinExistence type="predicted"/>
<gene>
    <name evidence="4" type="ORF">IAA22_08310</name>
</gene>
<dbReference type="EMBL" id="DXBZ01000164">
    <property type="protein sequence ID" value="HIZ19092.1"/>
    <property type="molecule type" value="Genomic_DNA"/>
</dbReference>
<organism evidence="4 5">
    <name type="scientific">Candidatus Olsenella stercoravium</name>
    <dbReference type="NCBI Taxonomy" id="2838713"/>
    <lineage>
        <taxon>Bacteria</taxon>
        <taxon>Bacillati</taxon>
        <taxon>Actinomycetota</taxon>
        <taxon>Coriobacteriia</taxon>
        <taxon>Coriobacteriales</taxon>
        <taxon>Atopobiaceae</taxon>
        <taxon>Olsenella</taxon>
    </lineage>
</organism>
<dbReference type="AlphaFoldDB" id="A0A9D2DLD1"/>
<dbReference type="CDD" id="cd04301">
    <property type="entry name" value="NAT_SF"/>
    <property type="match status" value="1"/>
</dbReference>
<dbReference type="InterPro" id="IPR016181">
    <property type="entry name" value="Acyl_CoA_acyltransferase"/>
</dbReference>
<reference evidence="4" key="2">
    <citation type="submission" date="2021-04" db="EMBL/GenBank/DDBJ databases">
        <authorList>
            <person name="Gilroy R."/>
        </authorList>
    </citation>
    <scope>NUCLEOTIDE SEQUENCE</scope>
    <source>
        <strain evidence="4">ChiHecolR3B27-1887</strain>
    </source>
</reference>
<dbReference type="PANTHER" id="PTHR43800">
    <property type="entry name" value="PEPTIDYL-LYSINE N-ACETYLTRANSFERASE YJAB"/>
    <property type="match status" value="1"/>
</dbReference>
<dbReference type="PANTHER" id="PTHR43800:SF1">
    <property type="entry name" value="PEPTIDYL-LYSINE N-ACETYLTRANSFERASE YJAB"/>
    <property type="match status" value="1"/>
</dbReference>
<evidence type="ECO:0000313" key="4">
    <source>
        <dbReference type="EMBL" id="HIZ19092.1"/>
    </source>
</evidence>
<dbReference type="Proteomes" id="UP000824029">
    <property type="component" value="Unassembled WGS sequence"/>
</dbReference>
<name>A0A9D2DLD1_9ACTN</name>
<dbReference type="EC" id="2.3.1.-" evidence="4"/>
<dbReference type="Pfam" id="PF13673">
    <property type="entry name" value="Acetyltransf_10"/>
    <property type="match status" value="1"/>
</dbReference>
<reference evidence="4" key="1">
    <citation type="journal article" date="2021" name="PeerJ">
        <title>Extensive microbial diversity within the chicken gut microbiome revealed by metagenomics and culture.</title>
        <authorList>
            <person name="Gilroy R."/>
            <person name="Ravi A."/>
            <person name="Getino M."/>
            <person name="Pursley I."/>
            <person name="Horton D.L."/>
            <person name="Alikhan N.F."/>
            <person name="Baker D."/>
            <person name="Gharbi K."/>
            <person name="Hall N."/>
            <person name="Watson M."/>
            <person name="Adriaenssens E.M."/>
            <person name="Foster-Nyarko E."/>
            <person name="Jarju S."/>
            <person name="Secka A."/>
            <person name="Antonio M."/>
            <person name="Oren A."/>
            <person name="Chaudhuri R.R."/>
            <person name="La Ragione R."/>
            <person name="Hildebrand F."/>
            <person name="Pallen M.J."/>
        </authorList>
    </citation>
    <scope>NUCLEOTIDE SEQUENCE</scope>
    <source>
        <strain evidence="4">ChiHecolR3B27-1887</strain>
    </source>
</reference>